<evidence type="ECO:0000313" key="4">
    <source>
        <dbReference type="Proteomes" id="UP001233999"/>
    </source>
</evidence>
<evidence type="ECO:0000259" key="2">
    <source>
        <dbReference type="PROSITE" id="PS50278"/>
    </source>
</evidence>
<gene>
    <name evidence="3" type="ORF">L9F63_011377</name>
</gene>
<sequence>MLADYCWAKKRDILDAKYYHFLDGKCSSTHFIKFREHAKRSKCLPRETIVQIKTGDPDYLFEPEYVEVKRCGGICSPLLSCTPIKEKNVKTSFNVQKVNLDRTLSQCGTVEVEEHQECVCDCTVMEHHCNKKIQEYDPDECRCICKMDMAEECATMDKLWDPKECKCYCKNQHDKNNCSSMEYWHPHMCRCVRMHHENENSIPS</sequence>
<dbReference type="Pfam" id="PF00341">
    <property type="entry name" value="PDGF"/>
    <property type="match status" value="1"/>
</dbReference>
<evidence type="ECO:0000313" key="3">
    <source>
        <dbReference type="EMBL" id="KAJ9597769.1"/>
    </source>
</evidence>
<name>A0AAD8AEY8_DIPPU</name>
<dbReference type="Gene3D" id="2.10.90.10">
    <property type="entry name" value="Cystine-knot cytokines"/>
    <property type="match status" value="1"/>
</dbReference>
<dbReference type="GO" id="GO:0016020">
    <property type="term" value="C:membrane"/>
    <property type="evidence" value="ECO:0007669"/>
    <property type="project" value="InterPro"/>
</dbReference>
<comment type="caution">
    <text evidence="3">The sequence shown here is derived from an EMBL/GenBank/DDBJ whole genome shotgun (WGS) entry which is preliminary data.</text>
</comment>
<feature type="domain" description="Platelet-derived growth factor (PDGF) family profile" evidence="2">
    <location>
        <begin position="30"/>
        <end position="120"/>
    </location>
</feature>
<protein>
    <recommendedName>
        <fullName evidence="2">Platelet-derived growth factor (PDGF) family profile domain-containing protein</fullName>
    </recommendedName>
</protein>
<dbReference type="AlphaFoldDB" id="A0AAD8AEY8"/>
<proteinExistence type="inferred from homology"/>
<dbReference type="InterPro" id="IPR029034">
    <property type="entry name" value="Cystine-knot_cytokine"/>
</dbReference>
<keyword evidence="4" id="KW-1185">Reference proteome</keyword>
<accession>A0AAD8AEY8</accession>
<reference evidence="3" key="2">
    <citation type="submission" date="2023-05" db="EMBL/GenBank/DDBJ databases">
        <authorList>
            <person name="Fouks B."/>
        </authorList>
    </citation>
    <scope>NUCLEOTIDE SEQUENCE</scope>
    <source>
        <strain evidence="3">Stay&amp;Tobe</strain>
        <tissue evidence="3">Testes</tissue>
    </source>
</reference>
<dbReference type="SMART" id="SM00141">
    <property type="entry name" value="PDGF"/>
    <property type="match status" value="1"/>
</dbReference>
<comment type="similarity">
    <text evidence="1">Belongs to the PDGF/VEGF growth factor family.</text>
</comment>
<dbReference type="PROSITE" id="PS50278">
    <property type="entry name" value="PDGF_2"/>
    <property type="match status" value="1"/>
</dbReference>
<dbReference type="SUPFAM" id="SSF57501">
    <property type="entry name" value="Cystine-knot cytokines"/>
    <property type="match status" value="1"/>
</dbReference>
<dbReference type="EMBL" id="JASPKZ010001586">
    <property type="protein sequence ID" value="KAJ9597769.1"/>
    <property type="molecule type" value="Genomic_DNA"/>
</dbReference>
<dbReference type="InterPro" id="IPR000072">
    <property type="entry name" value="PDGF/VEGF_dom"/>
</dbReference>
<dbReference type="GO" id="GO:0008083">
    <property type="term" value="F:growth factor activity"/>
    <property type="evidence" value="ECO:0007669"/>
    <property type="project" value="UniProtKB-KW"/>
</dbReference>
<dbReference type="Proteomes" id="UP001233999">
    <property type="component" value="Unassembled WGS sequence"/>
</dbReference>
<evidence type="ECO:0000256" key="1">
    <source>
        <dbReference type="RuleBase" id="RU003818"/>
    </source>
</evidence>
<organism evidence="3 4">
    <name type="scientific">Diploptera punctata</name>
    <name type="common">Pacific beetle cockroach</name>
    <dbReference type="NCBI Taxonomy" id="6984"/>
    <lineage>
        <taxon>Eukaryota</taxon>
        <taxon>Metazoa</taxon>
        <taxon>Ecdysozoa</taxon>
        <taxon>Arthropoda</taxon>
        <taxon>Hexapoda</taxon>
        <taxon>Insecta</taxon>
        <taxon>Pterygota</taxon>
        <taxon>Neoptera</taxon>
        <taxon>Polyneoptera</taxon>
        <taxon>Dictyoptera</taxon>
        <taxon>Blattodea</taxon>
        <taxon>Blaberoidea</taxon>
        <taxon>Blaberidae</taxon>
        <taxon>Diplopterinae</taxon>
        <taxon>Diploptera</taxon>
    </lineage>
</organism>
<keyword evidence="1" id="KW-0339">Growth factor</keyword>
<reference evidence="3" key="1">
    <citation type="journal article" date="2023" name="IScience">
        <title>Live-bearing cockroach genome reveals convergent evolutionary mechanisms linked to viviparity in insects and beyond.</title>
        <authorList>
            <person name="Fouks B."/>
            <person name="Harrison M.C."/>
            <person name="Mikhailova A.A."/>
            <person name="Marchal E."/>
            <person name="English S."/>
            <person name="Carruthers M."/>
            <person name="Jennings E.C."/>
            <person name="Chiamaka E.L."/>
            <person name="Frigard R.A."/>
            <person name="Pippel M."/>
            <person name="Attardo G.M."/>
            <person name="Benoit J.B."/>
            <person name="Bornberg-Bauer E."/>
            <person name="Tobe S.S."/>
        </authorList>
    </citation>
    <scope>NUCLEOTIDE SEQUENCE</scope>
    <source>
        <strain evidence="3">Stay&amp;Tobe</strain>
    </source>
</reference>